<reference evidence="2" key="1">
    <citation type="submission" date="2018-02" db="EMBL/GenBank/DDBJ databases">
        <authorList>
            <person name="Hausmann B."/>
        </authorList>
    </citation>
    <scope>NUCLEOTIDE SEQUENCE [LARGE SCALE GENOMIC DNA]</scope>
    <source>
        <strain evidence="2">Peat soil MAG SbA1</strain>
    </source>
</reference>
<accession>A0A2U3KDV5</accession>
<name>A0A2U3KDV5_9BACT</name>
<evidence type="ECO:0000313" key="2">
    <source>
        <dbReference type="Proteomes" id="UP000238701"/>
    </source>
</evidence>
<dbReference type="AlphaFoldDB" id="A0A2U3KDV5"/>
<protein>
    <submittedName>
        <fullName evidence="1">Uncharacterized protein</fullName>
    </submittedName>
</protein>
<dbReference type="EMBL" id="OMOD01000099">
    <property type="protein sequence ID" value="SPF37854.1"/>
    <property type="molecule type" value="Genomic_DNA"/>
</dbReference>
<organism evidence="1 2">
    <name type="scientific">Candidatus Sulfotelmatobacter kueseliae</name>
    <dbReference type="NCBI Taxonomy" id="2042962"/>
    <lineage>
        <taxon>Bacteria</taxon>
        <taxon>Pseudomonadati</taxon>
        <taxon>Acidobacteriota</taxon>
        <taxon>Terriglobia</taxon>
        <taxon>Terriglobales</taxon>
        <taxon>Candidatus Korobacteraceae</taxon>
        <taxon>Candidatus Sulfotelmatobacter</taxon>
    </lineage>
</organism>
<dbReference type="Proteomes" id="UP000238701">
    <property type="component" value="Unassembled WGS sequence"/>
</dbReference>
<sequence length="56" mass="6530">MQEMYTGTLIRDLMAAVERAEQREEQRQVEEERELQAILDLQIRLAESNHVFIGAA</sequence>
<gene>
    <name evidence="1" type="ORF">SBA1_1880002</name>
</gene>
<evidence type="ECO:0000313" key="1">
    <source>
        <dbReference type="EMBL" id="SPF37854.1"/>
    </source>
</evidence>
<proteinExistence type="predicted"/>